<dbReference type="InterPro" id="IPR003593">
    <property type="entry name" value="AAA+_ATPase"/>
</dbReference>
<gene>
    <name evidence="8" type="ORF">CHYS00102_LOCUS751</name>
</gene>
<dbReference type="GO" id="GO:0003688">
    <property type="term" value="F:DNA replication origin binding"/>
    <property type="evidence" value="ECO:0007669"/>
    <property type="project" value="TreeGrafter"/>
</dbReference>
<comment type="subunit">
    <text evidence="6">ORC is composed of six subunits.</text>
</comment>
<feature type="domain" description="AAA+ ATPase" evidence="7">
    <location>
        <begin position="244"/>
        <end position="437"/>
    </location>
</feature>
<keyword evidence="6" id="KW-0547">Nucleotide-binding</keyword>
<dbReference type="Gene3D" id="3.40.50.300">
    <property type="entry name" value="P-loop containing nucleotide triphosphate hydrolases"/>
    <property type="match status" value="1"/>
</dbReference>
<dbReference type="InterPro" id="IPR054425">
    <property type="entry name" value="Cdc6_ORC1-like_ATPase_lid"/>
</dbReference>
<evidence type="ECO:0000256" key="2">
    <source>
        <dbReference type="ARBA" id="ARBA00008398"/>
    </source>
</evidence>
<evidence type="ECO:0000256" key="6">
    <source>
        <dbReference type="RuleBase" id="RU365058"/>
    </source>
</evidence>
<dbReference type="Pfam" id="PF22606">
    <property type="entry name" value="Cdc6-ORC-like_ATPase_lid"/>
    <property type="match status" value="1"/>
</dbReference>
<dbReference type="GO" id="GO:0005664">
    <property type="term" value="C:nuclear origin of replication recognition complex"/>
    <property type="evidence" value="ECO:0007669"/>
    <property type="project" value="TreeGrafter"/>
</dbReference>
<comment type="function">
    <text evidence="6">Component of the origin recognition complex (ORC) that binds origins of replication. DNA-binding is ATP-dependent, however specific DNA sequences that define origins of replication have not been identified so far. ORC is required to assemble the pre-replication complex necessary to initiate DNA replication.</text>
</comment>
<keyword evidence="3 6" id="KW-0235">DNA replication</keyword>
<keyword evidence="5 6" id="KW-0539">Nucleus</keyword>
<dbReference type="InterPro" id="IPR027417">
    <property type="entry name" value="P-loop_NTPase"/>
</dbReference>
<dbReference type="SMART" id="SM00382">
    <property type="entry name" value="AAA"/>
    <property type="match status" value="1"/>
</dbReference>
<protein>
    <recommendedName>
        <fullName evidence="6">Origin recognition complex subunit 1</fullName>
    </recommendedName>
</protein>
<evidence type="ECO:0000256" key="3">
    <source>
        <dbReference type="ARBA" id="ARBA00022705"/>
    </source>
</evidence>
<proteinExistence type="inferred from homology"/>
<evidence type="ECO:0000256" key="4">
    <source>
        <dbReference type="ARBA" id="ARBA00023125"/>
    </source>
</evidence>
<dbReference type="EMBL" id="HBFR01001165">
    <property type="protein sequence ID" value="CAD8873593.1"/>
    <property type="molecule type" value="Transcribed_RNA"/>
</dbReference>
<dbReference type="PANTHER" id="PTHR10763">
    <property type="entry name" value="CELL DIVISION CONTROL PROTEIN 6-RELATED"/>
    <property type="match status" value="1"/>
</dbReference>
<evidence type="ECO:0000313" key="8">
    <source>
        <dbReference type="EMBL" id="CAD8873593.1"/>
    </source>
</evidence>
<evidence type="ECO:0000256" key="5">
    <source>
        <dbReference type="ARBA" id="ARBA00023242"/>
    </source>
</evidence>
<dbReference type="GO" id="GO:0016887">
    <property type="term" value="F:ATP hydrolysis activity"/>
    <property type="evidence" value="ECO:0007669"/>
    <property type="project" value="InterPro"/>
</dbReference>
<keyword evidence="4 6" id="KW-0238">DNA-binding</keyword>
<keyword evidence="6" id="KW-0067">ATP-binding</keyword>
<accession>A0A7S1B3H3</accession>
<dbReference type="InterPro" id="IPR050311">
    <property type="entry name" value="ORC1/CDC6"/>
</dbReference>
<evidence type="ECO:0000259" key="7">
    <source>
        <dbReference type="SMART" id="SM00382"/>
    </source>
</evidence>
<dbReference type="GO" id="GO:0006270">
    <property type="term" value="P:DNA replication initiation"/>
    <property type="evidence" value="ECO:0007669"/>
    <property type="project" value="TreeGrafter"/>
</dbReference>
<dbReference type="AlphaFoldDB" id="A0A7S1B3H3"/>
<dbReference type="GO" id="GO:0033314">
    <property type="term" value="P:mitotic DNA replication checkpoint signaling"/>
    <property type="evidence" value="ECO:0007669"/>
    <property type="project" value="TreeGrafter"/>
</dbReference>
<dbReference type="PANTHER" id="PTHR10763:SF23">
    <property type="entry name" value="ORIGIN RECOGNITION COMPLEX SUBUNIT 1"/>
    <property type="match status" value="1"/>
</dbReference>
<sequence length="663" mass="73317">MSISIGQYVELCAGVILGGATRLDDDEEEHGRGDKCPVEILCILRRDEEYELEVRLLLPGHDTIGGRPDRYYESDDVRLVRGSDVEGEIVVYRGDVEDEDGAMLSFEENLPVYHVGGCYDTRTGVLEEAAEEHGTGGTAERAARRPRWNRRSYSRFVRTHGFDPYGGDEDDENCKNHHEREVHGRTAALHKSVSDLLAPPTTGPVAPLIGRETEHMVVERFLKNALKLRSRSSSSPRTTGGVSGGRIMFISGPPGTGKTATVLNVIANLQQENLAKQHPASSSKPAANGFITNFHFVTLNGMELSHPHDAYVRLWLLIDSHLEKSAATFDGDNSRPTGRRFRALPPEVASKALENHFSHSRHSGTTMNKDACWPVVLLVDEIDYLVTPKQTVLYDLFDWPSKEGGAPLIIVAISNTINLPDTLLPRVQSRMGLTNCPFKAYSADQVTNILKTKLAYRENDPGENCKKNVAFDIEAIKFGAKRTAAASGDIRYAFKICRDAASLVIEDIEHHGKERSNIVSVPDINSVSTFMQNQPIQKSIRTCVAFEALIIVSLASLKKVTGRERGGNSIGELHQKMEAVANGFGDWQYLPVPKFGELTEMVNRLGDAGILQLELPPSISSARQYIFGGDAEWPLVYLNVHTQDVIDALRVSPHNKLSEKYLI</sequence>
<comment type="similarity">
    <text evidence="2 6">Belongs to the ORC1 family.</text>
</comment>
<organism evidence="8">
    <name type="scientific">Corethron hystrix</name>
    <dbReference type="NCBI Taxonomy" id="216773"/>
    <lineage>
        <taxon>Eukaryota</taxon>
        <taxon>Sar</taxon>
        <taxon>Stramenopiles</taxon>
        <taxon>Ochrophyta</taxon>
        <taxon>Bacillariophyta</taxon>
        <taxon>Coscinodiscophyceae</taxon>
        <taxon>Corethrophycidae</taxon>
        <taxon>Corethrales</taxon>
        <taxon>Corethraceae</taxon>
        <taxon>Corethron</taxon>
    </lineage>
</organism>
<dbReference type="InterPro" id="IPR003959">
    <property type="entry name" value="ATPase_AAA_core"/>
</dbReference>
<dbReference type="GO" id="GO:0005524">
    <property type="term" value="F:ATP binding"/>
    <property type="evidence" value="ECO:0007669"/>
    <property type="project" value="UniProtKB-KW"/>
</dbReference>
<dbReference type="Pfam" id="PF00004">
    <property type="entry name" value="AAA"/>
    <property type="match status" value="1"/>
</dbReference>
<name>A0A7S1B3H3_9STRA</name>
<dbReference type="SUPFAM" id="SSF52540">
    <property type="entry name" value="P-loop containing nucleoside triphosphate hydrolases"/>
    <property type="match status" value="1"/>
</dbReference>
<reference evidence="8" key="1">
    <citation type="submission" date="2021-01" db="EMBL/GenBank/DDBJ databases">
        <authorList>
            <person name="Corre E."/>
            <person name="Pelletier E."/>
            <person name="Niang G."/>
            <person name="Scheremetjew M."/>
            <person name="Finn R."/>
            <person name="Kale V."/>
            <person name="Holt S."/>
            <person name="Cochrane G."/>
            <person name="Meng A."/>
            <person name="Brown T."/>
            <person name="Cohen L."/>
        </authorList>
    </citation>
    <scope>NUCLEOTIDE SEQUENCE</scope>
    <source>
        <strain evidence="8">308</strain>
    </source>
</reference>
<comment type="subcellular location">
    <subcellularLocation>
        <location evidence="1 6">Nucleus</location>
    </subcellularLocation>
</comment>
<evidence type="ECO:0000256" key="1">
    <source>
        <dbReference type="ARBA" id="ARBA00004123"/>
    </source>
</evidence>